<sequence length="66" mass="7266">MMKKNFTYNVNSYHPMSQIMFIPAKHTNDSCCKTKLITSENTRFNAVGVALLIAQGCQAIAQATLG</sequence>
<accession>U2MC19</accession>
<dbReference type="RefSeq" id="WP_021826207.1">
    <property type="nucleotide sequence ID" value="NZ_AWGW01000027.1"/>
</dbReference>
<protein>
    <submittedName>
        <fullName evidence="1">Uncharacterized protein</fullName>
    </submittedName>
</protein>
<dbReference type="GeneID" id="78499232"/>
<comment type="caution">
    <text evidence="1">The sequence shown here is derived from an EMBL/GenBank/DDBJ whole genome shotgun (WGS) entry which is preliminary data.</text>
</comment>
<name>U2MC19_9BACT</name>
<dbReference type="AlphaFoldDB" id="U2MC19"/>
<proteinExistence type="predicted"/>
<reference evidence="1 2" key="1">
    <citation type="submission" date="2013-08" db="EMBL/GenBank/DDBJ databases">
        <authorList>
            <person name="Durkin A.S."/>
            <person name="Haft D.R."/>
            <person name="McCorrison J."/>
            <person name="Torralba M."/>
            <person name="Gillis M."/>
            <person name="Haft D.H."/>
            <person name="Methe B."/>
            <person name="Sutton G."/>
            <person name="Nelson K.E."/>
        </authorList>
    </citation>
    <scope>NUCLEOTIDE SEQUENCE [LARGE SCALE GENOMIC DNA]</scope>
    <source>
        <strain evidence="1 2">F0493</strain>
    </source>
</reference>
<evidence type="ECO:0000313" key="2">
    <source>
        <dbReference type="Proteomes" id="UP000017023"/>
    </source>
</evidence>
<dbReference type="Proteomes" id="UP000017023">
    <property type="component" value="Unassembled WGS sequence"/>
</dbReference>
<gene>
    <name evidence="1" type="ORF">HMPREF9145_2149</name>
</gene>
<dbReference type="EMBL" id="AWGW01000027">
    <property type="protein sequence ID" value="ERJ99239.1"/>
    <property type="molecule type" value="Genomic_DNA"/>
</dbReference>
<organism evidence="1 2">
    <name type="scientific">Segatella salivae F0493</name>
    <dbReference type="NCBI Taxonomy" id="1395125"/>
    <lineage>
        <taxon>Bacteria</taxon>
        <taxon>Pseudomonadati</taxon>
        <taxon>Bacteroidota</taxon>
        <taxon>Bacteroidia</taxon>
        <taxon>Bacteroidales</taxon>
        <taxon>Prevotellaceae</taxon>
        <taxon>Segatella</taxon>
    </lineage>
</organism>
<evidence type="ECO:0000313" key="1">
    <source>
        <dbReference type="EMBL" id="ERJ99239.1"/>
    </source>
</evidence>